<dbReference type="GO" id="GO:0016020">
    <property type="term" value="C:membrane"/>
    <property type="evidence" value="ECO:0007669"/>
    <property type="project" value="TreeGrafter"/>
</dbReference>
<dbReference type="AlphaFoldDB" id="A0A934RSN6"/>
<dbReference type="EMBL" id="JAENIO010000029">
    <property type="protein sequence ID" value="MBK1834718.1"/>
    <property type="molecule type" value="Genomic_DNA"/>
</dbReference>
<dbReference type="Proteomes" id="UP000604083">
    <property type="component" value="Unassembled WGS sequence"/>
</dbReference>
<dbReference type="InterPro" id="IPR036788">
    <property type="entry name" value="T_IF-3_C_sf"/>
</dbReference>
<reference evidence="9" key="1">
    <citation type="submission" date="2021-01" db="EMBL/GenBank/DDBJ databases">
        <title>Modified the classification status of verrucomicrobia.</title>
        <authorList>
            <person name="Feng X."/>
        </authorList>
    </citation>
    <scope>NUCLEOTIDE SEQUENCE</scope>
    <source>
        <strain evidence="9">KCTC 12986</strain>
    </source>
</reference>
<dbReference type="HAMAP" id="MF_00080">
    <property type="entry name" value="IF_3"/>
    <property type="match status" value="1"/>
</dbReference>
<evidence type="ECO:0000256" key="6">
    <source>
        <dbReference type="SAM" id="MobiDB-lite"/>
    </source>
</evidence>
<dbReference type="PANTHER" id="PTHR10938:SF0">
    <property type="entry name" value="TRANSLATION INITIATION FACTOR IF-3, MITOCHONDRIAL"/>
    <property type="match status" value="1"/>
</dbReference>
<evidence type="ECO:0000256" key="4">
    <source>
        <dbReference type="HAMAP-Rule" id="MF_00080"/>
    </source>
</evidence>
<gene>
    <name evidence="4" type="primary">infC</name>
    <name evidence="9" type="ORF">JIN78_11650</name>
</gene>
<dbReference type="Pfam" id="PF05198">
    <property type="entry name" value="IF3_N"/>
    <property type="match status" value="1"/>
</dbReference>
<evidence type="ECO:0000256" key="1">
    <source>
        <dbReference type="ARBA" id="ARBA00005439"/>
    </source>
</evidence>
<dbReference type="GO" id="GO:0005829">
    <property type="term" value="C:cytosol"/>
    <property type="evidence" value="ECO:0007669"/>
    <property type="project" value="TreeGrafter"/>
</dbReference>
<keyword evidence="4" id="KW-0963">Cytoplasm</keyword>
<dbReference type="InterPro" id="IPR001288">
    <property type="entry name" value="Translation_initiation_fac_3"/>
</dbReference>
<proteinExistence type="inferred from homology"/>
<keyword evidence="3 4" id="KW-0648">Protein biosynthesis</keyword>
<accession>A0A934RSN6</accession>
<evidence type="ECO:0000256" key="2">
    <source>
        <dbReference type="ARBA" id="ARBA00022540"/>
    </source>
</evidence>
<dbReference type="Pfam" id="PF00707">
    <property type="entry name" value="IF3_C"/>
    <property type="match status" value="1"/>
</dbReference>
<keyword evidence="2 4" id="KW-0396">Initiation factor</keyword>
<evidence type="ECO:0000256" key="3">
    <source>
        <dbReference type="ARBA" id="ARBA00022917"/>
    </source>
</evidence>
<feature type="compositionally biased region" description="Acidic residues" evidence="6">
    <location>
        <begin position="180"/>
        <end position="210"/>
    </location>
</feature>
<dbReference type="PANTHER" id="PTHR10938">
    <property type="entry name" value="TRANSLATION INITIATION FACTOR IF-3"/>
    <property type="match status" value="1"/>
</dbReference>
<feature type="domain" description="Translation initiation factor 3 C-terminal" evidence="7">
    <location>
        <begin position="79"/>
        <end position="162"/>
    </location>
</feature>
<comment type="similarity">
    <text evidence="1 4">Belongs to the IF-3 family.</text>
</comment>
<evidence type="ECO:0000256" key="5">
    <source>
        <dbReference type="NCBIfam" id="TIGR00168"/>
    </source>
</evidence>
<dbReference type="InterPro" id="IPR019814">
    <property type="entry name" value="Translation_initiation_fac_3_N"/>
</dbReference>
<dbReference type="InterPro" id="IPR019815">
    <property type="entry name" value="Translation_initiation_fac_3_C"/>
</dbReference>
<dbReference type="GO" id="GO:0032790">
    <property type="term" value="P:ribosome disassembly"/>
    <property type="evidence" value="ECO:0007669"/>
    <property type="project" value="TreeGrafter"/>
</dbReference>
<dbReference type="Gene3D" id="3.30.110.10">
    <property type="entry name" value="Translation initiation factor 3 (IF-3), C-terminal domain"/>
    <property type="match status" value="1"/>
</dbReference>
<keyword evidence="10" id="KW-1185">Reference proteome</keyword>
<dbReference type="SUPFAM" id="SSF55200">
    <property type="entry name" value="Translation initiation factor IF3, C-terminal domain"/>
    <property type="match status" value="1"/>
</dbReference>
<name>A0A934RSN6_9BACT</name>
<evidence type="ECO:0000313" key="10">
    <source>
        <dbReference type="Proteomes" id="UP000604083"/>
    </source>
</evidence>
<organism evidence="9 10">
    <name type="scientific">Roseibacillus ishigakijimensis</name>
    <dbReference type="NCBI Taxonomy" id="454146"/>
    <lineage>
        <taxon>Bacteria</taxon>
        <taxon>Pseudomonadati</taxon>
        <taxon>Verrucomicrobiota</taxon>
        <taxon>Verrucomicrobiia</taxon>
        <taxon>Verrucomicrobiales</taxon>
        <taxon>Verrucomicrobiaceae</taxon>
        <taxon>Roseibacillus</taxon>
    </lineage>
</organism>
<dbReference type="FunFam" id="3.30.110.10:FF:000001">
    <property type="entry name" value="Translation initiation factor IF-3"/>
    <property type="match status" value="1"/>
</dbReference>
<dbReference type="Gene3D" id="3.10.20.80">
    <property type="entry name" value="Translation initiation factor 3 (IF-3), N-terminal domain"/>
    <property type="match status" value="1"/>
</dbReference>
<protein>
    <recommendedName>
        <fullName evidence="4 5">Translation initiation factor IF-3</fullName>
    </recommendedName>
</protein>
<evidence type="ECO:0000259" key="7">
    <source>
        <dbReference type="Pfam" id="PF00707"/>
    </source>
</evidence>
<dbReference type="NCBIfam" id="TIGR00168">
    <property type="entry name" value="infC"/>
    <property type="match status" value="1"/>
</dbReference>
<sequence length="210" mass="24290">MIRVNDKIRASRVRVLAPDGAQLGVMDLRDAVKAAKSVGLTLVEVAGNVDPPVCQIVDYGKWRYDQSKRKKNKDKTTTKMKEVKFRVRTEEHDYNIKMGRLEEFLDAGHKVRVQLQFRGRENAHKELGVEVLKRVKEDVKQMGHCDQEPRIAGRAVNMVLSPLPKGQRKRRFKLIHGDLIDPDEDYEDDDEDYEDDDHHEDDEHDSSDDD</sequence>
<comment type="function">
    <text evidence="4">IF-3 binds to the 30S ribosomal subunit and shifts the equilibrium between 70S ribosomes and their 50S and 30S subunits in favor of the free subunits, thus enhancing the availability of 30S subunits on which protein synthesis initiation begins.</text>
</comment>
<feature type="region of interest" description="Disordered" evidence="6">
    <location>
        <begin position="174"/>
        <end position="210"/>
    </location>
</feature>
<dbReference type="SUPFAM" id="SSF54364">
    <property type="entry name" value="Translation initiation factor IF3, N-terminal domain"/>
    <property type="match status" value="1"/>
</dbReference>
<comment type="subunit">
    <text evidence="4">Monomer.</text>
</comment>
<comment type="subcellular location">
    <subcellularLocation>
        <location evidence="4">Cytoplasm</location>
    </subcellularLocation>
</comment>
<dbReference type="GO" id="GO:0003743">
    <property type="term" value="F:translation initiation factor activity"/>
    <property type="evidence" value="ECO:0007669"/>
    <property type="project" value="UniProtKB-UniRule"/>
</dbReference>
<dbReference type="InterPro" id="IPR036787">
    <property type="entry name" value="T_IF-3_N_sf"/>
</dbReference>
<evidence type="ECO:0000259" key="8">
    <source>
        <dbReference type="Pfam" id="PF05198"/>
    </source>
</evidence>
<evidence type="ECO:0000313" key="9">
    <source>
        <dbReference type="EMBL" id="MBK1834718.1"/>
    </source>
</evidence>
<feature type="domain" description="Translation initiation factor 3 N-terminal" evidence="8">
    <location>
        <begin position="4"/>
        <end position="72"/>
    </location>
</feature>
<comment type="caution">
    <text evidence="9">The sequence shown here is derived from an EMBL/GenBank/DDBJ whole genome shotgun (WGS) entry which is preliminary data.</text>
</comment>
<dbReference type="GO" id="GO:0043022">
    <property type="term" value="F:ribosome binding"/>
    <property type="evidence" value="ECO:0007669"/>
    <property type="project" value="TreeGrafter"/>
</dbReference>